<keyword evidence="1" id="KW-0805">Transcription regulation</keyword>
<dbReference type="InterPro" id="IPR044925">
    <property type="entry name" value="His-Me_finger_sf"/>
</dbReference>
<dbReference type="GO" id="GO:0003700">
    <property type="term" value="F:DNA-binding transcription factor activity"/>
    <property type="evidence" value="ECO:0007669"/>
    <property type="project" value="InterPro"/>
</dbReference>
<dbReference type="InterPro" id="IPR016177">
    <property type="entry name" value="DNA-bd_dom_sf"/>
</dbReference>
<dbReference type="GO" id="GO:0003677">
    <property type="term" value="F:DNA binding"/>
    <property type="evidence" value="ECO:0007669"/>
    <property type="project" value="UniProtKB-KW"/>
</dbReference>
<dbReference type="Pfam" id="PF13392">
    <property type="entry name" value="HNH_3"/>
    <property type="match status" value="1"/>
</dbReference>
<evidence type="ECO:0000256" key="3">
    <source>
        <dbReference type="ARBA" id="ARBA00023163"/>
    </source>
</evidence>
<evidence type="ECO:0000259" key="4">
    <source>
        <dbReference type="PROSITE" id="PS51032"/>
    </source>
</evidence>
<dbReference type="InterPro" id="IPR003615">
    <property type="entry name" value="HNH_nuc"/>
</dbReference>
<comment type="caution">
    <text evidence="5">The sequence shown here is derived from an EMBL/GenBank/DDBJ whole genome shotgun (WGS) entry which is preliminary data.</text>
</comment>
<dbReference type="Gene3D" id="3.30.730.10">
    <property type="entry name" value="AP2/ERF domain"/>
    <property type="match status" value="1"/>
</dbReference>
<dbReference type="AlphaFoldDB" id="X0VWX9"/>
<accession>X0VWX9</accession>
<keyword evidence="3" id="KW-0804">Transcription</keyword>
<evidence type="ECO:0000256" key="2">
    <source>
        <dbReference type="ARBA" id="ARBA00023125"/>
    </source>
</evidence>
<dbReference type="CDD" id="cd00018">
    <property type="entry name" value="AP2"/>
    <property type="match status" value="1"/>
</dbReference>
<reference evidence="5" key="1">
    <citation type="journal article" date="2014" name="Front. Microbiol.">
        <title>High frequency of phylogenetically diverse reductive dehalogenase-homologous genes in deep subseafloor sedimentary metagenomes.</title>
        <authorList>
            <person name="Kawai M."/>
            <person name="Futagami T."/>
            <person name="Toyoda A."/>
            <person name="Takaki Y."/>
            <person name="Nishi S."/>
            <person name="Hori S."/>
            <person name="Arai W."/>
            <person name="Tsubouchi T."/>
            <person name="Morono Y."/>
            <person name="Uchiyama I."/>
            <person name="Ito T."/>
            <person name="Fujiyama A."/>
            <person name="Inagaki F."/>
            <person name="Takami H."/>
        </authorList>
    </citation>
    <scope>NUCLEOTIDE SEQUENCE</scope>
    <source>
        <strain evidence="5">Expedition CK06-06</strain>
    </source>
</reference>
<sequence length="196" mass="22882">MENKRFILLSTKESGRNSSFAENGEDFRLIPLTQGKFAIVDAEDYDWLAQHKWCAARSRETFYAHRGNGGTTVSMHRVIMRTPKGMMCDHRNHNGLDNRKSNLRLCTSAQNQYNKRPKKGCTSRYKGVVLRSDCKRWRAKIGFKSKRIHIGDFDNQMEAAMAYDDKAIELFGEFAWLNFPERIDLRNWIRKIVWAA</sequence>
<dbReference type="PROSITE" id="PS51032">
    <property type="entry name" value="AP2_ERF"/>
    <property type="match status" value="1"/>
</dbReference>
<dbReference type="Gene3D" id="3.90.75.20">
    <property type="match status" value="1"/>
</dbReference>
<proteinExistence type="predicted"/>
<evidence type="ECO:0000256" key="1">
    <source>
        <dbReference type="ARBA" id="ARBA00023015"/>
    </source>
</evidence>
<dbReference type="SMART" id="SM00380">
    <property type="entry name" value="AP2"/>
    <property type="match status" value="1"/>
</dbReference>
<dbReference type="SUPFAM" id="SSF54060">
    <property type="entry name" value="His-Me finger endonucleases"/>
    <property type="match status" value="1"/>
</dbReference>
<keyword evidence="2" id="KW-0238">DNA-binding</keyword>
<dbReference type="InterPro" id="IPR001471">
    <property type="entry name" value="AP2/ERF_dom"/>
</dbReference>
<feature type="domain" description="AP2/ERF" evidence="4">
    <location>
        <begin position="124"/>
        <end position="180"/>
    </location>
</feature>
<name>X0VWX9_9ZZZZ</name>
<evidence type="ECO:0000313" key="5">
    <source>
        <dbReference type="EMBL" id="GAG04996.1"/>
    </source>
</evidence>
<organism evidence="5">
    <name type="scientific">marine sediment metagenome</name>
    <dbReference type="NCBI Taxonomy" id="412755"/>
    <lineage>
        <taxon>unclassified sequences</taxon>
        <taxon>metagenomes</taxon>
        <taxon>ecological metagenomes</taxon>
    </lineage>
</organism>
<dbReference type="InterPro" id="IPR036955">
    <property type="entry name" value="AP2/ERF_dom_sf"/>
</dbReference>
<protein>
    <recommendedName>
        <fullName evidence="4">AP2/ERF domain-containing protein</fullName>
    </recommendedName>
</protein>
<dbReference type="EMBL" id="BARS01029479">
    <property type="protein sequence ID" value="GAG04996.1"/>
    <property type="molecule type" value="Genomic_DNA"/>
</dbReference>
<dbReference type="SUPFAM" id="SSF54171">
    <property type="entry name" value="DNA-binding domain"/>
    <property type="match status" value="1"/>
</dbReference>
<gene>
    <name evidence="5" type="ORF">S01H1_46072</name>
</gene>